<sequence length="479" mass="54312">MCILLTTSAHHQYPFILISNRDEYYRRATSRASFSHQNPQILAPFDLAKPTHGSWIGVTKQGRVGVLVNYRDTVPNDELPNNNNILSRGSIVTDFLTSQLAPDQWQRQFAEKHGDILEKVGGFSFLFGVLDFQETDLTSSPPDNHHVDDRHRNSRSSITPRRIRSLKIISNRGGSSEIFVPSQDEISQLHTDPSLCDSPSINQHAAPISTNNSNDNNSQSQETIKSLTDDPPSTIRENKSYIGLSNSLFLSPWPKVLIGENLLTNLIINSSNENWGEQKLIKELFKLLSFNCFKKSKRPTNDDNFNGTSTHAENHEDDALPFMESVAEEMKSSIFIPPLKTKYYHDPAYSNDPYVGDYYGTRTQTIILLRHDGQLTYIERTLHELDCVEIINPNDRDVSYSFNIFKERKIFEVTKLAGEPIELSDTNGKRNTVANGDHNGYKHDSVDLEPSDFDFNDAFEDVSNYADDETSVYSRSLKP</sequence>
<accession>A0AAV5QS08</accession>
<keyword evidence="3" id="KW-1185">Reference proteome</keyword>
<dbReference type="AlphaFoldDB" id="A0AAV5QS08"/>
<evidence type="ECO:0008006" key="4">
    <source>
        <dbReference type="Google" id="ProtNLM"/>
    </source>
</evidence>
<feature type="region of interest" description="Disordered" evidence="1">
    <location>
        <begin position="138"/>
        <end position="158"/>
    </location>
</feature>
<feature type="compositionally biased region" description="Low complexity" evidence="1">
    <location>
        <begin position="209"/>
        <end position="221"/>
    </location>
</feature>
<evidence type="ECO:0000313" key="3">
    <source>
        <dbReference type="Proteomes" id="UP001360560"/>
    </source>
</evidence>
<feature type="compositionally biased region" description="Polar residues" evidence="1">
    <location>
        <begin position="189"/>
        <end position="203"/>
    </location>
</feature>
<name>A0AAV5QS08_9ASCO</name>
<dbReference type="Proteomes" id="UP001360560">
    <property type="component" value="Unassembled WGS sequence"/>
</dbReference>
<evidence type="ECO:0000313" key="2">
    <source>
        <dbReference type="EMBL" id="GMM37244.1"/>
    </source>
</evidence>
<dbReference type="GO" id="GO:0005794">
    <property type="term" value="C:Golgi apparatus"/>
    <property type="evidence" value="ECO:0007669"/>
    <property type="project" value="TreeGrafter"/>
</dbReference>
<dbReference type="EMBL" id="BTFZ01000011">
    <property type="protein sequence ID" value="GMM37244.1"/>
    <property type="molecule type" value="Genomic_DNA"/>
</dbReference>
<organism evidence="2 3">
    <name type="scientific">Saccharomycopsis crataegensis</name>
    <dbReference type="NCBI Taxonomy" id="43959"/>
    <lineage>
        <taxon>Eukaryota</taxon>
        <taxon>Fungi</taxon>
        <taxon>Dikarya</taxon>
        <taxon>Ascomycota</taxon>
        <taxon>Saccharomycotina</taxon>
        <taxon>Saccharomycetes</taxon>
        <taxon>Saccharomycopsidaceae</taxon>
        <taxon>Saccharomycopsis</taxon>
    </lineage>
</organism>
<gene>
    <name evidence="2" type="ORF">DASC09_045690</name>
</gene>
<dbReference type="RefSeq" id="XP_064854240.1">
    <property type="nucleotide sequence ID" value="XM_064998168.1"/>
</dbReference>
<feature type="region of interest" description="Disordered" evidence="1">
    <location>
        <begin position="189"/>
        <end position="232"/>
    </location>
</feature>
<dbReference type="GeneID" id="90075219"/>
<dbReference type="PANTHER" id="PTHR17985">
    <property type="entry name" value="SER/THR-RICH PROTEIN T10 IN DGCR REGION"/>
    <property type="match status" value="1"/>
</dbReference>
<dbReference type="GO" id="GO:0009306">
    <property type="term" value="P:protein secretion"/>
    <property type="evidence" value="ECO:0007669"/>
    <property type="project" value="TreeGrafter"/>
</dbReference>
<protein>
    <recommendedName>
        <fullName evidence="4">DUF833-domain-containing protein</fullName>
    </recommendedName>
</protein>
<comment type="caution">
    <text evidence="2">The sequence shown here is derived from an EMBL/GenBank/DDBJ whole genome shotgun (WGS) entry which is preliminary data.</text>
</comment>
<dbReference type="GO" id="GO:0007030">
    <property type="term" value="P:Golgi organization"/>
    <property type="evidence" value="ECO:0007669"/>
    <property type="project" value="TreeGrafter"/>
</dbReference>
<dbReference type="PANTHER" id="PTHR17985:SF8">
    <property type="entry name" value="TRANSPORT AND GOLGI ORGANIZATION PROTEIN 2 HOMOLOG"/>
    <property type="match status" value="1"/>
</dbReference>
<evidence type="ECO:0000256" key="1">
    <source>
        <dbReference type="SAM" id="MobiDB-lite"/>
    </source>
</evidence>
<dbReference type="Pfam" id="PF05742">
    <property type="entry name" value="TANGO2"/>
    <property type="match status" value="2"/>
</dbReference>
<reference evidence="2 3" key="1">
    <citation type="journal article" date="2023" name="Elife">
        <title>Identification of key yeast species and microbe-microbe interactions impacting larval growth of Drosophila in the wild.</title>
        <authorList>
            <person name="Mure A."/>
            <person name="Sugiura Y."/>
            <person name="Maeda R."/>
            <person name="Honda K."/>
            <person name="Sakurai N."/>
            <person name="Takahashi Y."/>
            <person name="Watada M."/>
            <person name="Katoh T."/>
            <person name="Gotoh A."/>
            <person name="Gotoh Y."/>
            <person name="Taniguchi I."/>
            <person name="Nakamura K."/>
            <person name="Hayashi T."/>
            <person name="Katayama T."/>
            <person name="Uemura T."/>
            <person name="Hattori Y."/>
        </authorList>
    </citation>
    <scope>NUCLEOTIDE SEQUENCE [LARGE SCALE GENOMIC DNA]</scope>
    <source>
        <strain evidence="2 3">SC-9</strain>
    </source>
</reference>
<dbReference type="InterPro" id="IPR008551">
    <property type="entry name" value="TANGO2"/>
</dbReference>
<proteinExistence type="predicted"/>